<dbReference type="CDD" id="cd11593">
    <property type="entry name" value="Agmatinase-like_2"/>
    <property type="match status" value="1"/>
</dbReference>
<dbReference type="PIRSF" id="PIRSF036979">
    <property type="entry name" value="Arginase"/>
    <property type="match status" value="1"/>
</dbReference>
<gene>
    <name evidence="5" type="ORF">METZ01_LOCUS6916</name>
</gene>
<dbReference type="InterPro" id="IPR006035">
    <property type="entry name" value="Ureohydrolase"/>
</dbReference>
<dbReference type="InterPro" id="IPR023696">
    <property type="entry name" value="Ureohydrolase_dom_sf"/>
</dbReference>
<feature type="region of interest" description="Disordered" evidence="4">
    <location>
        <begin position="1"/>
        <end position="20"/>
    </location>
</feature>
<dbReference type="NCBIfam" id="TIGR01230">
    <property type="entry name" value="agmatinase"/>
    <property type="match status" value="1"/>
</dbReference>
<comment type="similarity">
    <text evidence="1">Belongs to the arginase family. Agmatinase subfamily.</text>
</comment>
<dbReference type="PANTHER" id="PTHR11358">
    <property type="entry name" value="ARGINASE/AGMATINASE"/>
    <property type="match status" value="1"/>
</dbReference>
<dbReference type="Gene3D" id="3.40.800.10">
    <property type="entry name" value="Ureohydrolase domain"/>
    <property type="match status" value="1"/>
</dbReference>
<dbReference type="GO" id="GO:0046872">
    <property type="term" value="F:metal ion binding"/>
    <property type="evidence" value="ECO:0007669"/>
    <property type="project" value="UniProtKB-KW"/>
</dbReference>
<dbReference type="AlphaFoldDB" id="A0A381NHI9"/>
<keyword evidence="3" id="KW-0378">Hydrolase</keyword>
<dbReference type="GO" id="GO:0008783">
    <property type="term" value="F:agmatinase activity"/>
    <property type="evidence" value="ECO:0007669"/>
    <property type="project" value="TreeGrafter"/>
</dbReference>
<evidence type="ECO:0000256" key="1">
    <source>
        <dbReference type="ARBA" id="ARBA00009227"/>
    </source>
</evidence>
<protein>
    <recommendedName>
        <fullName evidence="6">Agmatinase</fullName>
    </recommendedName>
</protein>
<proteinExistence type="inferred from homology"/>
<evidence type="ECO:0008006" key="6">
    <source>
        <dbReference type="Google" id="ProtNLM"/>
    </source>
</evidence>
<evidence type="ECO:0000313" key="5">
    <source>
        <dbReference type="EMBL" id="SUZ54062.1"/>
    </source>
</evidence>
<dbReference type="InterPro" id="IPR005925">
    <property type="entry name" value="Agmatinase-rel"/>
</dbReference>
<evidence type="ECO:0000256" key="2">
    <source>
        <dbReference type="ARBA" id="ARBA00022723"/>
    </source>
</evidence>
<reference evidence="5" key="1">
    <citation type="submission" date="2018-05" db="EMBL/GenBank/DDBJ databases">
        <authorList>
            <person name="Lanie J.A."/>
            <person name="Ng W.-L."/>
            <person name="Kazmierczak K.M."/>
            <person name="Andrzejewski T.M."/>
            <person name="Davidsen T.M."/>
            <person name="Wayne K.J."/>
            <person name="Tettelin H."/>
            <person name="Glass J.I."/>
            <person name="Rusch D."/>
            <person name="Podicherti R."/>
            <person name="Tsui H.-C.T."/>
            <person name="Winkler M.E."/>
        </authorList>
    </citation>
    <scope>NUCLEOTIDE SEQUENCE</scope>
</reference>
<dbReference type="Pfam" id="PF00491">
    <property type="entry name" value="Arginase"/>
    <property type="match status" value="1"/>
</dbReference>
<dbReference type="PANTHER" id="PTHR11358:SF26">
    <property type="entry name" value="GUANIDINO ACID HYDROLASE, MITOCHONDRIAL"/>
    <property type="match status" value="1"/>
</dbReference>
<dbReference type="SUPFAM" id="SSF52768">
    <property type="entry name" value="Arginase/deacetylase"/>
    <property type="match status" value="1"/>
</dbReference>
<organism evidence="5">
    <name type="scientific">marine metagenome</name>
    <dbReference type="NCBI Taxonomy" id="408172"/>
    <lineage>
        <taxon>unclassified sequences</taxon>
        <taxon>metagenomes</taxon>
        <taxon>ecological metagenomes</taxon>
    </lineage>
</organism>
<dbReference type="PROSITE" id="PS51409">
    <property type="entry name" value="ARGINASE_2"/>
    <property type="match status" value="1"/>
</dbReference>
<dbReference type="EMBL" id="UINC01000366">
    <property type="protein sequence ID" value="SUZ54062.1"/>
    <property type="molecule type" value="Genomic_DNA"/>
</dbReference>
<name>A0A381NHI9_9ZZZZ</name>
<keyword evidence="2" id="KW-0479">Metal-binding</keyword>
<accession>A0A381NHI9</accession>
<evidence type="ECO:0000256" key="3">
    <source>
        <dbReference type="ARBA" id="ARBA00022801"/>
    </source>
</evidence>
<sequence length="324" mass="35379">MPNRRDPDVSGRGGECSDPVGLPGLGDLPWELPHTFLGLDEVAGSFAEAAAIILPVPYEATTSWGSGTRLGPRAILEASRYVELYDQEFDCEPAQLLGIHTLPGLELSRAGPTAAMEELRNAYARISDVCGDRFLVMLGGEHSISAAAVVAQADRYDERLTVLQLDAHADLRLQYEGTPDSHASAMARVLDCADVVAVGVRGVSQEEINTSRSQDGSTLIWADEMWESDAWMDRALDALGPKVYLTFDVDYFDPAVVPSTGTPEPGGASWYETLRFLRRVLAEREVVAADVVELAPAPGMHAPDFLVAKLVYKLINYRFWNRMP</sequence>
<dbReference type="GO" id="GO:0033389">
    <property type="term" value="P:putrescine biosynthetic process from arginine, via agmatine"/>
    <property type="evidence" value="ECO:0007669"/>
    <property type="project" value="TreeGrafter"/>
</dbReference>
<dbReference type="PROSITE" id="PS01053">
    <property type="entry name" value="ARGINASE_1"/>
    <property type="match status" value="1"/>
</dbReference>
<dbReference type="InterPro" id="IPR020855">
    <property type="entry name" value="Ureohydrolase_Mn_BS"/>
</dbReference>
<evidence type="ECO:0000256" key="4">
    <source>
        <dbReference type="SAM" id="MobiDB-lite"/>
    </source>
</evidence>